<accession>A0ACA9LFF9</accession>
<dbReference type="Proteomes" id="UP000789860">
    <property type="component" value="Unassembled WGS sequence"/>
</dbReference>
<keyword evidence="2" id="KW-1185">Reference proteome</keyword>
<organism evidence="1 2">
    <name type="scientific">Scutellospora calospora</name>
    <dbReference type="NCBI Taxonomy" id="85575"/>
    <lineage>
        <taxon>Eukaryota</taxon>
        <taxon>Fungi</taxon>
        <taxon>Fungi incertae sedis</taxon>
        <taxon>Mucoromycota</taxon>
        <taxon>Glomeromycotina</taxon>
        <taxon>Glomeromycetes</taxon>
        <taxon>Diversisporales</taxon>
        <taxon>Gigasporaceae</taxon>
        <taxon>Scutellospora</taxon>
    </lineage>
</organism>
<protein>
    <submittedName>
        <fullName evidence="1">6692_t:CDS:1</fullName>
    </submittedName>
</protein>
<evidence type="ECO:0000313" key="1">
    <source>
        <dbReference type="EMBL" id="CAG8526168.1"/>
    </source>
</evidence>
<sequence length="229" mass="26513">MPDYNIQTFHLTSFTEILTRSDDDPTISLTDNIFRLYTLRNEINQNLSNAFTNFNFLELSLPSYEISNFSYQHLTLALCRLIHQFQTKILSDYPNIPCAYCSILISNSSVFSLPVHNKINNRNVIRVAVCNGCKNEKTCCYPPVLAHVPPQINNVPMMYRKYLSPVFMNCLLGRTAGANPYTNYRHLEGTINLSHNYRTFELYSRLIGCYLNINEPPNWFHHSLIPAFE</sequence>
<gene>
    <name evidence="1" type="ORF">SCALOS_LOCUS4267</name>
</gene>
<comment type="caution">
    <text evidence="1">The sequence shown here is derived from an EMBL/GenBank/DDBJ whole genome shotgun (WGS) entry which is preliminary data.</text>
</comment>
<evidence type="ECO:0000313" key="2">
    <source>
        <dbReference type="Proteomes" id="UP000789860"/>
    </source>
</evidence>
<proteinExistence type="predicted"/>
<name>A0ACA9LFF9_9GLOM</name>
<reference evidence="1" key="1">
    <citation type="submission" date="2021-06" db="EMBL/GenBank/DDBJ databases">
        <authorList>
            <person name="Kallberg Y."/>
            <person name="Tangrot J."/>
            <person name="Rosling A."/>
        </authorList>
    </citation>
    <scope>NUCLEOTIDE SEQUENCE</scope>
    <source>
        <strain evidence="1">AU212A</strain>
    </source>
</reference>
<dbReference type="EMBL" id="CAJVPM010005618">
    <property type="protein sequence ID" value="CAG8526168.1"/>
    <property type="molecule type" value="Genomic_DNA"/>
</dbReference>